<dbReference type="Proteomes" id="UP000468735">
    <property type="component" value="Unassembled WGS sequence"/>
</dbReference>
<accession>A0A6H9YSA9</accession>
<sequence>MNGRHTFEGSGIDEGAMAQRDRELANWIETHSQALTAAATTALAHARELRTVLPYSETFCDLLAEASTDPHGIYATAQFAIPLARASEVSETTRDALQALADIWEAGRLAANLHPDR</sequence>
<evidence type="ECO:0000313" key="2">
    <source>
        <dbReference type="Proteomes" id="UP000468735"/>
    </source>
</evidence>
<protein>
    <submittedName>
        <fullName evidence="1">Uncharacterized protein</fullName>
    </submittedName>
</protein>
<comment type="caution">
    <text evidence="1">The sequence shown here is derived from an EMBL/GenBank/DDBJ whole genome shotgun (WGS) entry which is preliminary data.</text>
</comment>
<dbReference type="RefSeq" id="WP_151561062.1">
    <property type="nucleotide sequence ID" value="NZ_WBMT01000007.1"/>
</dbReference>
<evidence type="ECO:0000313" key="1">
    <source>
        <dbReference type="EMBL" id="KAB2348333.1"/>
    </source>
</evidence>
<dbReference type="AlphaFoldDB" id="A0A6H9YSA9"/>
<dbReference type="EMBL" id="WBMT01000007">
    <property type="protein sequence ID" value="KAB2348333.1"/>
    <property type="molecule type" value="Genomic_DNA"/>
</dbReference>
<proteinExistence type="predicted"/>
<name>A0A6H9YSA9_9ACTN</name>
<keyword evidence="2" id="KW-1185">Reference proteome</keyword>
<reference evidence="1 2" key="1">
    <citation type="submission" date="2019-09" db="EMBL/GenBank/DDBJ databases">
        <title>Actinomadura physcomitrii sp. nov., a novel actinomycete isolated from moss [Physcomitrium sphaericum (Ludw) Fuernr].</title>
        <authorList>
            <person name="Zhuang X."/>
            <person name="Liu C."/>
        </authorList>
    </citation>
    <scope>NUCLEOTIDE SEQUENCE [LARGE SCALE GENOMIC DNA]</scope>
    <source>
        <strain evidence="1 2">HMC1</strain>
    </source>
</reference>
<organism evidence="1 2">
    <name type="scientific">Actinomadura rudentiformis</name>
    <dbReference type="NCBI Taxonomy" id="359158"/>
    <lineage>
        <taxon>Bacteria</taxon>
        <taxon>Bacillati</taxon>
        <taxon>Actinomycetota</taxon>
        <taxon>Actinomycetes</taxon>
        <taxon>Streptosporangiales</taxon>
        <taxon>Thermomonosporaceae</taxon>
        <taxon>Actinomadura</taxon>
    </lineage>
</organism>
<gene>
    <name evidence="1" type="ORF">F8566_16145</name>
</gene>